<evidence type="ECO:0000313" key="7">
    <source>
        <dbReference type="Proteomes" id="UP000053477"/>
    </source>
</evidence>
<protein>
    <recommendedName>
        <fullName evidence="5">Nudix hydrolase domain-containing protein</fullName>
    </recommendedName>
</protein>
<evidence type="ECO:0000256" key="4">
    <source>
        <dbReference type="ARBA" id="ARBA00022842"/>
    </source>
</evidence>
<sequence>MSKNRAVPRTVCCAIPYDRQNMKVLVITSRKHPDKWVLPKGGYESSDGELKAAAKREALEEAGVHGEIQRFVTTIKGTTATYHFFELAVTRLDDDWLEKDARARKWVSFADAVKLVAWKEELAQALHLSSLAPSR</sequence>
<dbReference type="SUPFAM" id="SSF55811">
    <property type="entry name" value="Nudix"/>
    <property type="match status" value="1"/>
</dbReference>
<proteinExistence type="predicted"/>
<dbReference type="GO" id="GO:0005737">
    <property type="term" value="C:cytoplasm"/>
    <property type="evidence" value="ECO:0007669"/>
    <property type="project" value="TreeGrafter"/>
</dbReference>
<dbReference type="GO" id="GO:0008486">
    <property type="term" value="F:diphosphoinositol-polyphosphate diphosphatase activity"/>
    <property type="evidence" value="ECO:0007669"/>
    <property type="project" value="TreeGrafter"/>
</dbReference>
<dbReference type="Gene3D" id="3.90.79.10">
    <property type="entry name" value="Nucleoside Triphosphate Pyrophosphohydrolase"/>
    <property type="match status" value="1"/>
</dbReference>
<comment type="cofactor">
    <cofactor evidence="1">
        <name>Mg(2+)</name>
        <dbReference type="ChEBI" id="CHEBI:18420"/>
    </cofactor>
</comment>
<accession>A0A0H2RZW0</accession>
<evidence type="ECO:0000259" key="5">
    <source>
        <dbReference type="PROSITE" id="PS51462"/>
    </source>
</evidence>
<dbReference type="InParanoid" id="A0A0H2RZW0"/>
<dbReference type="GO" id="GO:1901911">
    <property type="term" value="P:adenosine 5'-(hexahydrogen pentaphosphate) catabolic process"/>
    <property type="evidence" value="ECO:0007669"/>
    <property type="project" value="TreeGrafter"/>
</dbReference>
<dbReference type="CDD" id="cd04666">
    <property type="entry name" value="NUDIX_DIPP2_like_Nudt4"/>
    <property type="match status" value="1"/>
</dbReference>
<dbReference type="InterPro" id="IPR047198">
    <property type="entry name" value="DDP-like_NUDIX"/>
</dbReference>
<keyword evidence="3" id="KW-0378">Hydrolase</keyword>
<dbReference type="AlphaFoldDB" id="A0A0H2RZW0"/>
<evidence type="ECO:0000256" key="3">
    <source>
        <dbReference type="ARBA" id="ARBA00022801"/>
    </source>
</evidence>
<dbReference type="GO" id="GO:0046872">
    <property type="term" value="F:metal ion binding"/>
    <property type="evidence" value="ECO:0007669"/>
    <property type="project" value="UniProtKB-KW"/>
</dbReference>
<feature type="domain" description="Nudix hydrolase" evidence="5">
    <location>
        <begin position="7"/>
        <end position="128"/>
    </location>
</feature>
<dbReference type="FunCoup" id="A0A0H2RZW0">
    <property type="interactions" value="225"/>
</dbReference>
<evidence type="ECO:0000256" key="2">
    <source>
        <dbReference type="ARBA" id="ARBA00022723"/>
    </source>
</evidence>
<reference evidence="6 7" key="1">
    <citation type="submission" date="2015-04" db="EMBL/GenBank/DDBJ databases">
        <title>Complete genome sequence of Schizopora paradoxa KUC8140, a cosmopolitan wood degrader in East Asia.</title>
        <authorList>
            <consortium name="DOE Joint Genome Institute"/>
            <person name="Min B."/>
            <person name="Park H."/>
            <person name="Jang Y."/>
            <person name="Kim J.-J."/>
            <person name="Kim K.H."/>
            <person name="Pangilinan J."/>
            <person name="Lipzen A."/>
            <person name="Riley R."/>
            <person name="Grigoriev I.V."/>
            <person name="Spatafora J.W."/>
            <person name="Choi I.-G."/>
        </authorList>
    </citation>
    <scope>NUCLEOTIDE SEQUENCE [LARGE SCALE GENOMIC DNA]</scope>
    <source>
        <strain evidence="6 7">KUC8140</strain>
    </source>
</reference>
<evidence type="ECO:0000256" key="1">
    <source>
        <dbReference type="ARBA" id="ARBA00001946"/>
    </source>
</evidence>
<dbReference type="EMBL" id="KQ085908">
    <property type="protein sequence ID" value="KLO17157.1"/>
    <property type="molecule type" value="Genomic_DNA"/>
</dbReference>
<dbReference type="OrthoDB" id="2011998at2759"/>
<dbReference type="GO" id="GO:1901907">
    <property type="term" value="P:diadenosine pentaphosphate catabolic process"/>
    <property type="evidence" value="ECO:0007669"/>
    <property type="project" value="TreeGrafter"/>
</dbReference>
<dbReference type="STRING" id="27342.A0A0H2RZW0"/>
<dbReference type="PANTHER" id="PTHR12629">
    <property type="entry name" value="DIPHOSPHOINOSITOL POLYPHOSPHATE PHOSPHOHYDROLASE"/>
    <property type="match status" value="1"/>
</dbReference>
<organism evidence="6 7">
    <name type="scientific">Schizopora paradoxa</name>
    <dbReference type="NCBI Taxonomy" id="27342"/>
    <lineage>
        <taxon>Eukaryota</taxon>
        <taxon>Fungi</taxon>
        <taxon>Dikarya</taxon>
        <taxon>Basidiomycota</taxon>
        <taxon>Agaricomycotina</taxon>
        <taxon>Agaricomycetes</taxon>
        <taxon>Hymenochaetales</taxon>
        <taxon>Schizoporaceae</taxon>
        <taxon>Schizopora</taxon>
    </lineage>
</organism>
<dbReference type="PROSITE" id="PS51462">
    <property type="entry name" value="NUDIX"/>
    <property type="match status" value="1"/>
</dbReference>
<dbReference type="Pfam" id="PF00293">
    <property type="entry name" value="NUDIX"/>
    <property type="match status" value="1"/>
</dbReference>
<evidence type="ECO:0000313" key="6">
    <source>
        <dbReference type="EMBL" id="KLO17157.1"/>
    </source>
</evidence>
<name>A0A0H2RZW0_9AGAM</name>
<dbReference type="GO" id="GO:0034431">
    <property type="term" value="F:bis(5'-adenosyl)-hexaphosphatase activity"/>
    <property type="evidence" value="ECO:0007669"/>
    <property type="project" value="TreeGrafter"/>
</dbReference>
<dbReference type="GO" id="GO:0071543">
    <property type="term" value="P:diphosphoinositol polyphosphate metabolic process"/>
    <property type="evidence" value="ECO:0007669"/>
    <property type="project" value="TreeGrafter"/>
</dbReference>
<dbReference type="InterPro" id="IPR015797">
    <property type="entry name" value="NUDIX_hydrolase-like_dom_sf"/>
</dbReference>
<dbReference type="GO" id="GO:1901909">
    <property type="term" value="P:diadenosine hexaphosphate catabolic process"/>
    <property type="evidence" value="ECO:0007669"/>
    <property type="project" value="TreeGrafter"/>
</dbReference>
<dbReference type="GO" id="GO:0005634">
    <property type="term" value="C:nucleus"/>
    <property type="evidence" value="ECO:0007669"/>
    <property type="project" value="TreeGrafter"/>
</dbReference>
<dbReference type="PANTHER" id="PTHR12629:SF0">
    <property type="entry name" value="DIPHOSPHOINOSITOL-POLYPHOSPHATE DIPHOSPHATASE"/>
    <property type="match status" value="1"/>
</dbReference>
<dbReference type="Proteomes" id="UP000053477">
    <property type="component" value="Unassembled WGS sequence"/>
</dbReference>
<dbReference type="GO" id="GO:0034432">
    <property type="term" value="F:bis(5'-adenosyl)-pentaphosphatase activity"/>
    <property type="evidence" value="ECO:0007669"/>
    <property type="project" value="TreeGrafter"/>
</dbReference>
<dbReference type="GO" id="GO:0000298">
    <property type="term" value="F:endopolyphosphatase activity"/>
    <property type="evidence" value="ECO:0007669"/>
    <property type="project" value="TreeGrafter"/>
</dbReference>
<keyword evidence="4" id="KW-0460">Magnesium</keyword>
<keyword evidence="7" id="KW-1185">Reference proteome</keyword>
<gene>
    <name evidence="6" type="ORF">SCHPADRAFT_913785</name>
</gene>
<keyword evidence="2" id="KW-0479">Metal-binding</keyword>
<dbReference type="InterPro" id="IPR000086">
    <property type="entry name" value="NUDIX_hydrolase_dom"/>
</dbReference>